<feature type="compositionally biased region" description="Basic and acidic residues" evidence="14">
    <location>
        <begin position="1"/>
        <end position="18"/>
    </location>
</feature>
<evidence type="ECO:0000256" key="8">
    <source>
        <dbReference type="PIRSR" id="PIRSR630616-1"/>
    </source>
</evidence>
<dbReference type="FunFam" id="1.10.510.10:FF:000571">
    <property type="entry name" value="Maternal embryonic leucine zipper kinase"/>
    <property type="match status" value="1"/>
</dbReference>
<dbReference type="Proteomes" id="UP000001307">
    <property type="component" value="Unassembled WGS sequence"/>
</dbReference>
<gene>
    <name evidence="16" type="ORF">GSOID_T00017788001</name>
</gene>
<feature type="domain" description="Protein kinase" evidence="15">
    <location>
        <begin position="40"/>
        <end position="241"/>
    </location>
</feature>
<dbReference type="PROSITE" id="PS00107">
    <property type="entry name" value="PROTEIN_KINASE_ATP"/>
    <property type="match status" value="1"/>
</dbReference>
<dbReference type="OrthoDB" id="377346at2759"/>
<keyword evidence="17" id="KW-1185">Reference proteome</keyword>
<reference evidence="16 17" key="1">
    <citation type="journal article" date="2010" name="Science">
        <title>Plasticity of animal genome architecture unmasked by rapid evolution of a pelagic tunicate.</title>
        <authorList>
            <person name="Denoeud F."/>
            <person name="Henriet S."/>
            <person name="Mungpakdee S."/>
            <person name="Aury J.M."/>
            <person name="Da Silva C."/>
            <person name="Brinkmann H."/>
            <person name="Mikhaleva J."/>
            <person name="Olsen L.C."/>
            <person name="Jubin C."/>
            <person name="Canestro C."/>
            <person name="Bouquet J.M."/>
            <person name="Danks G."/>
            <person name="Poulain J."/>
            <person name="Campsteijn C."/>
            <person name="Adamski M."/>
            <person name="Cross I."/>
            <person name="Yadetie F."/>
            <person name="Muffato M."/>
            <person name="Louis A."/>
            <person name="Butcher S."/>
            <person name="Tsagkogeorga G."/>
            <person name="Konrad A."/>
            <person name="Singh S."/>
            <person name="Jensen M.F."/>
            <person name="Cong E.H."/>
            <person name="Eikeseth-Otteraa H."/>
            <person name="Noel B."/>
            <person name="Anthouard V."/>
            <person name="Porcel B.M."/>
            <person name="Kachouri-Lafond R."/>
            <person name="Nishino A."/>
            <person name="Ugolini M."/>
            <person name="Chourrout P."/>
            <person name="Nishida H."/>
            <person name="Aasland R."/>
            <person name="Huzurbazar S."/>
            <person name="Westhof E."/>
            <person name="Delsuc F."/>
            <person name="Lehrach H."/>
            <person name="Reinhardt R."/>
            <person name="Weissenbach J."/>
            <person name="Roy S.W."/>
            <person name="Artiguenave F."/>
            <person name="Postlethwait J.H."/>
            <person name="Manak J.R."/>
            <person name="Thompson E.M."/>
            <person name="Jaillon O."/>
            <person name="Du Pasquier L."/>
            <person name="Boudinot P."/>
            <person name="Liberles D.A."/>
            <person name="Volff J.N."/>
            <person name="Philippe H."/>
            <person name="Lenhard B."/>
            <person name="Roest Crollius H."/>
            <person name="Wincker P."/>
            <person name="Chourrout D."/>
        </authorList>
    </citation>
    <scope>NUCLEOTIDE SEQUENCE [LARGE SCALE GENOMIC DNA]</scope>
</reference>
<evidence type="ECO:0000256" key="1">
    <source>
        <dbReference type="ARBA" id="ARBA00022527"/>
    </source>
</evidence>
<evidence type="ECO:0000256" key="6">
    <source>
        <dbReference type="ARBA" id="ARBA00047899"/>
    </source>
</evidence>
<evidence type="ECO:0000256" key="11">
    <source>
        <dbReference type="PROSITE-ProRule" id="PRU10141"/>
    </source>
</evidence>
<feature type="active site" description="Proton acceptor" evidence="8">
    <location>
        <position position="163"/>
    </location>
</feature>
<dbReference type="InterPro" id="IPR011009">
    <property type="entry name" value="Kinase-like_dom_sf"/>
</dbReference>
<dbReference type="FunFam" id="3.30.200.20:FF:000042">
    <property type="entry name" value="Aurora kinase A"/>
    <property type="match status" value="1"/>
</dbReference>
<dbReference type="CDD" id="cd14007">
    <property type="entry name" value="STKc_Aurora"/>
    <property type="match status" value="1"/>
</dbReference>
<feature type="binding site" evidence="9 11">
    <location>
        <position position="69"/>
    </location>
    <ligand>
        <name>ATP</name>
        <dbReference type="ChEBI" id="CHEBI:30616"/>
    </ligand>
</feature>
<sequence>MSTTEKIEQVSGDNKENEIDSCIPTKKSSGANKAWKISDFDMGKALGKGRFGHVYCARETKSGYVVALKIMFKNQIKDANLQHQVRREVEIQSHIKHKNICRLYGYFHDDRRVYIILEFCKNGNLFTKLKEVKKFESIEAARYVREIAEGLDYIHKLNVIHRDLKPENVLLGRNNEVKLADFGWCVFTPQSRRQTFCGTMDYLSPEMLNGVSHDKKIDHWALGCIAFEVIFLKEKCRFITF</sequence>
<evidence type="ECO:0000256" key="12">
    <source>
        <dbReference type="RuleBase" id="RU000304"/>
    </source>
</evidence>
<comment type="catalytic activity">
    <reaction evidence="6 13">
        <text>L-threonyl-[protein] + ATP = O-phospho-L-threonyl-[protein] + ADP + H(+)</text>
        <dbReference type="Rhea" id="RHEA:46608"/>
        <dbReference type="Rhea" id="RHEA-COMP:11060"/>
        <dbReference type="Rhea" id="RHEA-COMP:11605"/>
        <dbReference type="ChEBI" id="CHEBI:15378"/>
        <dbReference type="ChEBI" id="CHEBI:30013"/>
        <dbReference type="ChEBI" id="CHEBI:30616"/>
        <dbReference type="ChEBI" id="CHEBI:61977"/>
        <dbReference type="ChEBI" id="CHEBI:456216"/>
        <dbReference type="EC" id="2.7.11.1"/>
    </reaction>
</comment>
<keyword evidence="1 12" id="KW-0723">Serine/threonine-protein kinase</keyword>
<evidence type="ECO:0000259" key="15">
    <source>
        <dbReference type="PROSITE" id="PS50011"/>
    </source>
</evidence>
<evidence type="ECO:0000256" key="4">
    <source>
        <dbReference type="ARBA" id="ARBA00022777"/>
    </source>
</evidence>
<dbReference type="GO" id="GO:0004674">
    <property type="term" value="F:protein serine/threonine kinase activity"/>
    <property type="evidence" value="ECO:0007669"/>
    <property type="project" value="UniProtKB-KW"/>
</dbReference>
<protein>
    <recommendedName>
        <fullName evidence="13">Aurora kinase</fullName>
        <ecNumber evidence="13">2.7.11.1</ecNumber>
    </recommendedName>
</protein>
<keyword evidence="4 13" id="KW-0418">Kinase</keyword>
<evidence type="ECO:0000256" key="14">
    <source>
        <dbReference type="SAM" id="MobiDB-lite"/>
    </source>
</evidence>
<feature type="region of interest" description="Disordered" evidence="14">
    <location>
        <begin position="1"/>
        <end position="23"/>
    </location>
</feature>
<dbReference type="SUPFAM" id="SSF56112">
    <property type="entry name" value="Protein kinase-like (PK-like)"/>
    <property type="match status" value="1"/>
</dbReference>
<evidence type="ECO:0000313" key="16">
    <source>
        <dbReference type="EMBL" id="CBY18151.1"/>
    </source>
</evidence>
<organism evidence="16 17">
    <name type="scientific">Oikopleura dioica</name>
    <name type="common">Tunicate</name>
    <dbReference type="NCBI Taxonomy" id="34765"/>
    <lineage>
        <taxon>Eukaryota</taxon>
        <taxon>Metazoa</taxon>
        <taxon>Chordata</taxon>
        <taxon>Tunicata</taxon>
        <taxon>Appendicularia</taxon>
        <taxon>Copelata</taxon>
        <taxon>Oikopleuridae</taxon>
        <taxon>Oikopleura</taxon>
    </lineage>
</organism>
<feature type="binding site" evidence="9">
    <location>
        <position position="50"/>
    </location>
    <ligand>
        <name>ATP</name>
        <dbReference type="ChEBI" id="CHEBI:30616"/>
    </ligand>
</feature>
<dbReference type="Gene3D" id="3.30.200.20">
    <property type="entry name" value="Phosphorylase Kinase, domain 1"/>
    <property type="match status" value="1"/>
</dbReference>
<dbReference type="PIRSF" id="PIRSF000654">
    <property type="entry name" value="Integrin-linked_kinase"/>
    <property type="match status" value="1"/>
</dbReference>
<evidence type="ECO:0000256" key="9">
    <source>
        <dbReference type="PIRSR" id="PIRSR630616-2"/>
    </source>
</evidence>
<keyword evidence="5 9" id="KW-0067">ATP-binding</keyword>
<feature type="binding site" evidence="9">
    <location>
        <position position="181"/>
    </location>
    <ligand>
        <name>ATP</name>
        <dbReference type="ChEBI" id="CHEBI:30616"/>
    </ligand>
</feature>
<feature type="cross-link" description="Glycyl lysine isopeptide (Lys-Gly) (interchain with G-Cter in SUMO2)" evidence="10">
    <location>
        <position position="165"/>
    </location>
</feature>
<dbReference type="InterPro" id="IPR017441">
    <property type="entry name" value="Protein_kinase_ATP_BS"/>
</dbReference>
<accession>E4X3E7</accession>
<comment type="catalytic activity">
    <reaction evidence="7 13">
        <text>L-seryl-[protein] + ATP = O-phospho-L-seryl-[protein] + ADP + H(+)</text>
        <dbReference type="Rhea" id="RHEA:17989"/>
        <dbReference type="Rhea" id="RHEA-COMP:9863"/>
        <dbReference type="Rhea" id="RHEA-COMP:11604"/>
        <dbReference type="ChEBI" id="CHEBI:15378"/>
        <dbReference type="ChEBI" id="CHEBI:29999"/>
        <dbReference type="ChEBI" id="CHEBI:30616"/>
        <dbReference type="ChEBI" id="CHEBI:83421"/>
        <dbReference type="ChEBI" id="CHEBI:456216"/>
        <dbReference type="EC" id="2.7.11.1"/>
    </reaction>
</comment>
<dbReference type="EC" id="2.7.11.1" evidence="13"/>
<evidence type="ECO:0000256" key="10">
    <source>
        <dbReference type="PIRSR" id="PIRSR630616-3"/>
    </source>
</evidence>
<evidence type="ECO:0000256" key="13">
    <source>
        <dbReference type="RuleBase" id="RU367134"/>
    </source>
</evidence>
<proteinExistence type="inferred from homology"/>
<name>E4X3E7_OIKDI</name>
<dbReference type="PANTHER" id="PTHR24350">
    <property type="entry name" value="SERINE/THREONINE-PROTEIN KINASE IAL-RELATED"/>
    <property type="match status" value="1"/>
</dbReference>
<keyword evidence="2 13" id="KW-0808">Transferase</keyword>
<evidence type="ECO:0000256" key="5">
    <source>
        <dbReference type="ARBA" id="ARBA00022840"/>
    </source>
</evidence>
<dbReference type="AlphaFoldDB" id="E4X3E7"/>
<comment type="similarity">
    <text evidence="13">Belongs to the protein kinase superfamily. Ser/Thr protein kinase family. Aurora subfamily.</text>
</comment>
<evidence type="ECO:0000256" key="2">
    <source>
        <dbReference type="ARBA" id="ARBA00022679"/>
    </source>
</evidence>
<dbReference type="Gene3D" id="1.10.510.10">
    <property type="entry name" value="Transferase(Phosphotransferase) domain 1"/>
    <property type="match status" value="1"/>
</dbReference>
<dbReference type="InParanoid" id="E4X3E7"/>
<dbReference type="EMBL" id="FN653023">
    <property type="protein sequence ID" value="CBY18151.1"/>
    <property type="molecule type" value="Genomic_DNA"/>
</dbReference>
<evidence type="ECO:0000313" key="17">
    <source>
        <dbReference type="Proteomes" id="UP000001307"/>
    </source>
</evidence>
<dbReference type="InterPro" id="IPR000719">
    <property type="entry name" value="Prot_kinase_dom"/>
</dbReference>
<dbReference type="InterPro" id="IPR030616">
    <property type="entry name" value="Aur-like"/>
</dbReference>
<dbReference type="Pfam" id="PF00069">
    <property type="entry name" value="Pkinase"/>
    <property type="match status" value="1"/>
</dbReference>
<evidence type="ECO:0000256" key="3">
    <source>
        <dbReference type="ARBA" id="ARBA00022741"/>
    </source>
</evidence>
<dbReference type="PROSITE" id="PS00108">
    <property type="entry name" value="PROTEIN_KINASE_ST"/>
    <property type="match status" value="1"/>
</dbReference>
<keyword evidence="3 9" id="KW-0547">Nucleotide-binding</keyword>
<dbReference type="SMART" id="SM00220">
    <property type="entry name" value="S_TKc"/>
    <property type="match status" value="1"/>
</dbReference>
<dbReference type="GO" id="GO:0005524">
    <property type="term" value="F:ATP binding"/>
    <property type="evidence" value="ECO:0007669"/>
    <property type="project" value="UniProtKB-UniRule"/>
</dbReference>
<evidence type="ECO:0000256" key="7">
    <source>
        <dbReference type="ARBA" id="ARBA00048679"/>
    </source>
</evidence>
<feature type="binding site" evidence="9">
    <location>
        <begin position="167"/>
        <end position="168"/>
    </location>
    <ligand>
        <name>ATP</name>
        <dbReference type="ChEBI" id="CHEBI:30616"/>
    </ligand>
</feature>
<dbReference type="InterPro" id="IPR008271">
    <property type="entry name" value="Ser/Thr_kinase_AS"/>
</dbReference>
<dbReference type="FunCoup" id="E4X3E7">
    <property type="interactions" value="113"/>
</dbReference>
<dbReference type="PROSITE" id="PS50011">
    <property type="entry name" value="PROTEIN_KINASE_DOM"/>
    <property type="match status" value="1"/>
</dbReference>